<organism evidence="1">
    <name type="scientific">Pararge aegeria</name>
    <name type="common">speckled wood butterfly</name>
    <dbReference type="NCBI Taxonomy" id="116150"/>
    <lineage>
        <taxon>Eukaryota</taxon>
        <taxon>Metazoa</taxon>
        <taxon>Ecdysozoa</taxon>
        <taxon>Arthropoda</taxon>
        <taxon>Hexapoda</taxon>
        <taxon>Insecta</taxon>
        <taxon>Pterygota</taxon>
        <taxon>Neoptera</taxon>
        <taxon>Endopterygota</taxon>
        <taxon>Lepidoptera</taxon>
        <taxon>Glossata</taxon>
        <taxon>Ditrysia</taxon>
        <taxon>Papilionoidea</taxon>
        <taxon>Nymphalidae</taxon>
        <taxon>Satyrinae</taxon>
        <taxon>Satyrini</taxon>
        <taxon>Parargina</taxon>
        <taxon>Pararge</taxon>
    </lineage>
</organism>
<accession>S4PEL2</accession>
<reference evidence="1" key="2">
    <citation type="submission" date="2013-05" db="EMBL/GenBank/DDBJ databases">
        <authorList>
            <person name="Carter J.-M."/>
            <person name="Baker S.C."/>
            <person name="Pink R."/>
            <person name="Carter D.R.F."/>
            <person name="Collins A."/>
            <person name="Tomlin J."/>
            <person name="Gibbs M."/>
            <person name="Breuker C.J."/>
        </authorList>
    </citation>
    <scope>NUCLEOTIDE SEQUENCE</scope>
    <source>
        <tissue evidence="1">Ovary</tissue>
    </source>
</reference>
<reference evidence="1" key="1">
    <citation type="journal article" date="2013" name="BMC Genomics">
        <title>Unscrambling butterfly oogenesis.</title>
        <authorList>
            <person name="Carter J.M."/>
            <person name="Baker S.C."/>
            <person name="Pink R."/>
            <person name="Carter D.R."/>
            <person name="Collins A."/>
            <person name="Tomlin J."/>
            <person name="Gibbs M."/>
            <person name="Breuker C.J."/>
        </authorList>
    </citation>
    <scope>NUCLEOTIDE SEQUENCE</scope>
    <source>
        <tissue evidence="1">Ovary</tissue>
    </source>
</reference>
<dbReference type="AlphaFoldDB" id="S4PEL2"/>
<name>S4PEL2_9NEOP</name>
<proteinExistence type="predicted"/>
<protein>
    <submittedName>
        <fullName evidence="1">Uncharacterized protein</fullName>
    </submittedName>
</protein>
<dbReference type="EMBL" id="GAIX01007020">
    <property type="protein sequence ID" value="JAA85540.1"/>
    <property type="molecule type" value="Transcribed_RNA"/>
</dbReference>
<sequence length="81" mass="9609">MTDWCTTEIKAILYKLVNFMHFELSQESGLETGIIRKYGFRNVISNHLLVPWFEMKHERSINPVNACTRQPLINWLIYIVP</sequence>
<evidence type="ECO:0000313" key="1">
    <source>
        <dbReference type="EMBL" id="JAA85540.1"/>
    </source>
</evidence>